<evidence type="ECO:0000256" key="1">
    <source>
        <dbReference type="ARBA" id="ARBA00008308"/>
    </source>
</evidence>
<dbReference type="Gene3D" id="3.40.50.150">
    <property type="entry name" value="Vaccinia Virus protein VP39"/>
    <property type="match status" value="1"/>
</dbReference>
<dbReference type="InterPro" id="IPR029063">
    <property type="entry name" value="SAM-dependent_MTases_sf"/>
</dbReference>
<dbReference type="PANTHER" id="PTHR20974:SF1">
    <property type="entry name" value="METHYLTRANSFERASE-LIKE 26 B"/>
    <property type="match status" value="1"/>
</dbReference>
<comment type="similarity">
    <text evidence="1">Belongs to the UPF0585 family.</text>
</comment>
<dbReference type="CDD" id="cd02440">
    <property type="entry name" value="AdoMet_MTases"/>
    <property type="match status" value="1"/>
</dbReference>
<dbReference type="Pfam" id="PF06080">
    <property type="entry name" value="DUF938"/>
    <property type="match status" value="1"/>
</dbReference>
<dbReference type="eggNOG" id="ENOG502R3FB">
    <property type="taxonomic scope" value="Eukaryota"/>
</dbReference>
<dbReference type="OMA" id="DYYKCLI"/>
<dbReference type="InterPro" id="IPR010342">
    <property type="entry name" value="DUF938"/>
</dbReference>
<dbReference type="Ensembl" id="ENSONIT00000002498.2">
    <property type="protein sequence ID" value="ENSONIP00000002497.2"/>
    <property type="gene ID" value="ENSONIG00000001995.2"/>
</dbReference>
<dbReference type="PANTHER" id="PTHR20974">
    <property type="entry name" value="UPF0585 PROTEIN CG18661"/>
    <property type="match status" value="1"/>
</dbReference>
<sequence length="240" mass="27341">MSDPDLRSCVCTFSCFLSLSDHFHLHTSFLFFFLQAMLLSPQAERNWESVCSVLEDVLESQSHRQLFALELGSGTGQHIIRFAQKMPFVIWQPSDIKEDSLESIKAYIAATQAKTVLPPVHLDASEPWEKWAGLSHNSCDVIISINLLQYSSFKTGVFSGAGQILKQNGLLITYGVYAVNGIITPSCNEKLDEELRKMNPDWGLPDIDVLRQLAYGNRMRMERIVSHMEEYYKCLIFRKL</sequence>
<dbReference type="STRING" id="8128.ENSONIP00000002497"/>
<name>I3J0V7_ORENI</name>
<dbReference type="GeneTree" id="ENSGT00390000010750"/>
<protein>
    <submittedName>
        <fullName evidence="2">Zgc:103625</fullName>
    </submittedName>
</protein>
<proteinExistence type="inferred from homology"/>
<keyword evidence="3" id="KW-1185">Reference proteome</keyword>
<reference evidence="3" key="1">
    <citation type="submission" date="2012-01" db="EMBL/GenBank/DDBJ databases">
        <title>The Genome Sequence of Oreochromis niloticus (Nile Tilapia).</title>
        <authorList>
            <consortium name="Broad Institute Genome Assembly Team"/>
            <consortium name="Broad Institute Sequencing Platform"/>
            <person name="Di Palma F."/>
            <person name="Johnson J."/>
            <person name="Lander E.S."/>
            <person name="Lindblad-Toh K."/>
        </authorList>
    </citation>
    <scope>NUCLEOTIDE SEQUENCE [LARGE SCALE GENOMIC DNA]</scope>
</reference>
<dbReference type="SUPFAM" id="SSF53335">
    <property type="entry name" value="S-adenosyl-L-methionine-dependent methyltransferases"/>
    <property type="match status" value="1"/>
</dbReference>
<dbReference type="Proteomes" id="UP000005207">
    <property type="component" value="Linkage group LG4"/>
</dbReference>
<reference evidence="2" key="2">
    <citation type="submission" date="2025-08" db="UniProtKB">
        <authorList>
            <consortium name="Ensembl"/>
        </authorList>
    </citation>
    <scope>IDENTIFICATION</scope>
</reference>
<dbReference type="HOGENOM" id="CLU_067698_2_0_1"/>
<evidence type="ECO:0000313" key="2">
    <source>
        <dbReference type="Ensembl" id="ENSONIP00000002497.2"/>
    </source>
</evidence>
<accession>I3J0V7</accession>
<evidence type="ECO:0000313" key="3">
    <source>
        <dbReference type="Proteomes" id="UP000005207"/>
    </source>
</evidence>
<dbReference type="InParanoid" id="I3J0V7"/>
<organism evidence="2 3">
    <name type="scientific">Oreochromis niloticus</name>
    <name type="common">Nile tilapia</name>
    <name type="synonym">Tilapia nilotica</name>
    <dbReference type="NCBI Taxonomy" id="8128"/>
    <lineage>
        <taxon>Eukaryota</taxon>
        <taxon>Metazoa</taxon>
        <taxon>Chordata</taxon>
        <taxon>Craniata</taxon>
        <taxon>Vertebrata</taxon>
        <taxon>Euteleostomi</taxon>
        <taxon>Actinopterygii</taxon>
        <taxon>Neopterygii</taxon>
        <taxon>Teleostei</taxon>
        <taxon>Neoteleostei</taxon>
        <taxon>Acanthomorphata</taxon>
        <taxon>Ovalentaria</taxon>
        <taxon>Cichlomorphae</taxon>
        <taxon>Cichliformes</taxon>
        <taxon>Cichlidae</taxon>
        <taxon>African cichlids</taxon>
        <taxon>Pseudocrenilabrinae</taxon>
        <taxon>Oreochromini</taxon>
        <taxon>Oreochromis</taxon>
    </lineage>
</organism>
<gene>
    <name evidence="2" type="primary">zgc:103625</name>
</gene>
<reference evidence="2" key="3">
    <citation type="submission" date="2025-09" db="UniProtKB">
        <authorList>
            <consortium name="Ensembl"/>
        </authorList>
    </citation>
    <scope>IDENTIFICATION</scope>
</reference>
<dbReference type="AlphaFoldDB" id="I3J0V7"/>